<dbReference type="PANTHER" id="PTHR46179">
    <property type="entry name" value="ZINC FINGER PROTEIN"/>
    <property type="match status" value="1"/>
</dbReference>
<protein>
    <recommendedName>
        <fullName evidence="11">C2H2-type domain-containing protein</fullName>
    </recommendedName>
</protein>
<feature type="transmembrane region" description="Helical" evidence="10">
    <location>
        <begin position="15"/>
        <end position="37"/>
    </location>
</feature>
<evidence type="ECO:0000256" key="2">
    <source>
        <dbReference type="ARBA" id="ARBA00022723"/>
    </source>
</evidence>
<name>A0A2A9PN23_OPHUN</name>
<evidence type="ECO:0000256" key="8">
    <source>
        <dbReference type="PROSITE-ProRule" id="PRU00042"/>
    </source>
</evidence>
<reference evidence="12 13" key="2">
    <citation type="journal article" date="2017" name="Sci. Rep.">
        <title>Ant-infecting Ophiocordyceps genomes reveal a high diversity of potential behavioral manipulation genes and a possible major role for enterotoxins.</title>
        <authorList>
            <person name="de Bekker C."/>
            <person name="Ohm R.A."/>
            <person name="Evans H.C."/>
            <person name="Brachmann A."/>
            <person name="Hughes D.P."/>
        </authorList>
    </citation>
    <scope>NUCLEOTIDE SEQUENCE [LARGE SCALE GENOMIC DNA]</scope>
    <source>
        <strain evidence="12 13">SC16a</strain>
    </source>
</reference>
<dbReference type="SUPFAM" id="SSF57667">
    <property type="entry name" value="beta-beta-alpha zinc fingers"/>
    <property type="match status" value="1"/>
</dbReference>
<dbReference type="EMBL" id="LAZP02000018">
    <property type="protein sequence ID" value="PFH62769.1"/>
    <property type="molecule type" value="Genomic_DNA"/>
</dbReference>
<evidence type="ECO:0000259" key="11">
    <source>
        <dbReference type="PROSITE" id="PS50157"/>
    </source>
</evidence>
<comment type="caution">
    <text evidence="12">The sequence shown here is derived from an EMBL/GenBank/DDBJ whole genome shotgun (WGS) entry which is preliminary data.</text>
</comment>
<dbReference type="GO" id="GO:0008270">
    <property type="term" value="F:zinc ion binding"/>
    <property type="evidence" value="ECO:0007669"/>
    <property type="project" value="UniProtKB-KW"/>
</dbReference>
<keyword evidence="10" id="KW-0812">Transmembrane</keyword>
<feature type="region of interest" description="Disordered" evidence="9">
    <location>
        <begin position="51"/>
        <end position="70"/>
    </location>
</feature>
<keyword evidence="7" id="KW-0539">Nucleus</keyword>
<proteinExistence type="predicted"/>
<evidence type="ECO:0000313" key="12">
    <source>
        <dbReference type="EMBL" id="PFH62769.1"/>
    </source>
</evidence>
<keyword evidence="5" id="KW-0805">Transcription regulation</keyword>
<reference evidence="12 13" key="1">
    <citation type="journal article" date="2015" name="BMC Genomics">
        <title>Gene expression during zombie ant biting behavior reflects the complexity underlying fungal parasitic behavioral manipulation.</title>
        <authorList>
            <person name="de Bekker C."/>
            <person name="Ohm R.A."/>
            <person name="Loreto R.G."/>
            <person name="Sebastian A."/>
            <person name="Albert I."/>
            <person name="Merrow M."/>
            <person name="Brachmann A."/>
            <person name="Hughes D.P."/>
        </authorList>
    </citation>
    <scope>NUCLEOTIDE SEQUENCE [LARGE SCALE GENOMIC DNA]</scope>
    <source>
        <strain evidence="12 13">SC16a</strain>
    </source>
</reference>
<dbReference type="InterPro" id="IPR051061">
    <property type="entry name" value="Zinc_finger_trans_reg"/>
</dbReference>
<dbReference type="GO" id="GO:0005634">
    <property type="term" value="C:nucleus"/>
    <property type="evidence" value="ECO:0007669"/>
    <property type="project" value="UniProtKB-SubCell"/>
</dbReference>
<dbReference type="PANTHER" id="PTHR46179:SF13">
    <property type="entry name" value="C2H2-TYPE DOMAIN-CONTAINING PROTEIN"/>
    <property type="match status" value="1"/>
</dbReference>
<feature type="compositionally biased region" description="Low complexity" evidence="9">
    <location>
        <begin position="417"/>
        <end position="433"/>
    </location>
</feature>
<dbReference type="InterPro" id="IPR013087">
    <property type="entry name" value="Znf_C2H2_type"/>
</dbReference>
<organism evidence="12 13">
    <name type="scientific">Ophiocordyceps unilateralis</name>
    <name type="common">Zombie-ant fungus</name>
    <name type="synonym">Torrubia unilateralis</name>
    <dbReference type="NCBI Taxonomy" id="268505"/>
    <lineage>
        <taxon>Eukaryota</taxon>
        <taxon>Fungi</taxon>
        <taxon>Dikarya</taxon>
        <taxon>Ascomycota</taxon>
        <taxon>Pezizomycotina</taxon>
        <taxon>Sordariomycetes</taxon>
        <taxon>Hypocreomycetidae</taxon>
        <taxon>Hypocreales</taxon>
        <taxon>Ophiocordycipitaceae</taxon>
        <taxon>Ophiocordyceps</taxon>
    </lineage>
</organism>
<evidence type="ECO:0000256" key="6">
    <source>
        <dbReference type="ARBA" id="ARBA00023163"/>
    </source>
</evidence>
<dbReference type="GO" id="GO:0006357">
    <property type="term" value="P:regulation of transcription by RNA polymerase II"/>
    <property type="evidence" value="ECO:0007669"/>
    <property type="project" value="TreeGrafter"/>
</dbReference>
<sequence>MAVAVVLRRELGDGAVAGTVVGVIIFLLVICLYPIIVGQIRRRRRRRLDAETGGPQALDLGHGPRLSSTDSCKNEVELSRATQKWDSSSALRDHDGFVASPVPSYGHQSVSVSDGRYHRPGPVQGMSADYYNAPISSEAASSHIDVDTSHARPSAFLGNTVKDRVRRFLRQGSERSADSCYAPSGRQLALSSGPAKPPHTATWKAMGTLQSSTPPMDIPQPYAEQTSKSASPSPPAYPAPGTVNPMDIMPASTESEVWHRTEQELLGFSHGRAAFGSSPVQHGDGFGSHDVEMVSPLDHTANDQHLDEPGNGDPGPVSPLEPGGGFDNVHTGIVSPPSPAAPSEPPAVVLVQAEASVCAQHAEQNRPQTGDTAWAHLQSRTYMSNPSTPDRGPASVDPSPPNIPLPQDSLGEDSLTSSDYRSSNSPKSPSTASRAAYRSDEFDPYRCNEPGCDQAFDHLHKLKHHQRYHSKSHKCTFAGCDRAFGTKTHLDRHINERHDKKRKFYCPIPDCLYHKTGGKGFSRRDNWRRHMVAKHATSAGYAPIIVDTE</sequence>
<feature type="domain" description="C2H2-type" evidence="11">
    <location>
        <begin position="445"/>
        <end position="474"/>
    </location>
</feature>
<keyword evidence="10" id="KW-0472">Membrane</keyword>
<keyword evidence="3 8" id="KW-0863">Zinc-finger</keyword>
<keyword evidence="13" id="KW-1185">Reference proteome</keyword>
<feature type="region of interest" description="Disordered" evidence="9">
    <location>
        <begin position="300"/>
        <end position="346"/>
    </location>
</feature>
<evidence type="ECO:0000313" key="13">
    <source>
        <dbReference type="Proteomes" id="UP000037136"/>
    </source>
</evidence>
<keyword evidence="4" id="KW-0862">Zinc</keyword>
<evidence type="ECO:0000256" key="3">
    <source>
        <dbReference type="ARBA" id="ARBA00022771"/>
    </source>
</evidence>
<evidence type="ECO:0000256" key="4">
    <source>
        <dbReference type="ARBA" id="ARBA00022833"/>
    </source>
</evidence>
<feature type="compositionally biased region" description="Pro residues" evidence="9">
    <location>
        <begin position="336"/>
        <end position="345"/>
    </location>
</feature>
<dbReference type="Proteomes" id="UP000037136">
    <property type="component" value="Unassembled WGS sequence"/>
</dbReference>
<dbReference type="InterPro" id="IPR036236">
    <property type="entry name" value="Znf_C2H2_sf"/>
</dbReference>
<dbReference type="PROSITE" id="PS00028">
    <property type="entry name" value="ZINC_FINGER_C2H2_1"/>
    <property type="match status" value="2"/>
</dbReference>
<keyword evidence="10" id="KW-1133">Transmembrane helix</keyword>
<feature type="region of interest" description="Disordered" evidence="9">
    <location>
        <begin position="382"/>
        <end position="436"/>
    </location>
</feature>
<evidence type="ECO:0000256" key="9">
    <source>
        <dbReference type="SAM" id="MobiDB-lite"/>
    </source>
</evidence>
<dbReference type="Gene3D" id="3.30.160.60">
    <property type="entry name" value="Classic Zinc Finger"/>
    <property type="match status" value="2"/>
</dbReference>
<dbReference type="SMART" id="SM00355">
    <property type="entry name" value="ZnF_C2H2"/>
    <property type="match status" value="3"/>
</dbReference>
<dbReference type="AlphaFoldDB" id="A0A2A9PN23"/>
<accession>A0A2A9PN23</accession>
<evidence type="ECO:0000256" key="10">
    <source>
        <dbReference type="SAM" id="Phobius"/>
    </source>
</evidence>
<evidence type="ECO:0000256" key="1">
    <source>
        <dbReference type="ARBA" id="ARBA00004123"/>
    </source>
</evidence>
<dbReference type="OrthoDB" id="6365676at2759"/>
<gene>
    <name evidence="12" type="ORF">XA68_11992</name>
</gene>
<dbReference type="STRING" id="268505.A0A2A9PN23"/>
<evidence type="ECO:0000256" key="7">
    <source>
        <dbReference type="ARBA" id="ARBA00023242"/>
    </source>
</evidence>
<dbReference type="PROSITE" id="PS50157">
    <property type="entry name" value="ZINC_FINGER_C2H2_2"/>
    <property type="match status" value="2"/>
</dbReference>
<keyword evidence="6" id="KW-0804">Transcription</keyword>
<comment type="subcellular location">
    <subcellularLocation>
        <location evidence="1">Nucleus</location>
    </subcellularLocation>
</comment>
<feature type="region of interest" description="Disordered" evidence="9">
    <location>
        <begin position="172"/>
        <end position="248"/>
    </location>
</feature>
<evidence type="ECO:0000256" key="5">
    <source>
        <dbReference type="ARBA" id="ARBA00023015"/>
    </source>
</evidence>
<keyword evidence="2" id="KW-0479">Metal-binding</keyword>
<feature type="domain" description="C2H2-type" evidence="11">
    <location>
        <begin position="473"/>
        <end position="503"/>
    </location>
</feature>